<feature type="compositionally biased region" description="Basic and acidic residues" evidence="2">
    <location>
        <begin position="638"/>
        <end position="647"/>
    </location>
</feature>
<organism evidence="3 4">
    <name type="scientific">Chara braunii</name>
    <name type="common">Braun's stonewort</name>
    <dbReference type="NCBI Taxonomy" id="69332"/>
    <lineage>
        <taxon>Eukaryota</taxon>
        <taxon>Viridiplantae</taxon>
        <taxon>Streptophyta</taxon>
        <taxon>Charophyceae</taxon>
        <taxon>Charales</taxon>
        <taxon>Characeae</taxon>
        <taxon>Chara</taxon>
    </lineage>
</organism>
<protein>
    <recommendedName>
        <fullName evidence="5">Secretory immunoglobulin A-binding protein EsiB</fullName>
    </recommendedName>
</protein>
<dbReference type="Gramene" id="GBG59435">
    <property type="protein sequence ID" value="GBG59435"/>
    <property type="gene ID" value="CBR_g38460"/>
</dbReference>
<comment type="similarity">
    <text evidence="1">Belongs to the sel-1 family.</text>
</comment>
<feature type="compositionally biased region" description="Basic and acidic residues" evidence="2">
    <location>
        <begin position="741"/>
        <end position="752"/>
    </location>
</feature>
<feature type="compositionally biased region" description="Gly residues" evidence="2">
    <location>
        <begin position="725"/>
        <end position="739"/>
    </location>
</feature>
<feature type="compositionally biased region" description="Basic and acidic residues" evidence="2">
    <location>
        <begin position="825"/>
        <end position="841"/>
    </location>
</feature>
<dbReference type="InterPro" id="IPR050767">
    <property type="entry name" value="Sel1_AlgK"/>
</dbReference>
<dbReference type="SMART" id="SM00671">
    <property type="entry name" value="SEL1"/>
    <property type="match status" value="9"/>
</dbReference>
<feature type="compositionally biased region" description="Gly residues" evidence="2">
    <location>
        <begin position="623"/>
        <end position="637"/>
    </location>
</feature>
<dbReference type="OrthoDB" id="272077at2759"/>
<dbReference type="InterPro" id="IPR006597">
    <property type="entry name" value="Sel1-like"/>
</dbReference>
<feature type="compositionally biased region" description="Gly residues" evidence="2">
    <location>
        <begin position="649"/>
        <end position="659"/>
    </location>
</feature>
<feature type="region of interest" description="Disordered" evidence="2">
    <location>
        <begin position="825"/>
        <end position="861"/>
    </location>
</feature>
<feature type="region of interest" description="Disordered" evidence="2">
    <location>
        <begin position="586"/>
        <end position="783"/>
    </location>
</feature>
<dbReference type="AlphaFoldDB" id="A0A388JNT4"/>
<gene>
    <name evidence="3" type="ORF">CBR_g38460</name>
</gene>
<evidence type="ECO:0000256" key="1">
    <source>
        <dbReference type="ARBA" id="ARBA00038101"/>
    </source>
</evidence>
<dbReference type="Proteomes" id="UP000265515">
    <property type="component" value="Unassembled WGS sequence"/>
</dbReference>
<sequence>MPVFCRTMKPPPCTDVTRASLASDLPAEEQVRLGQSYLHGKNKIAKDEIRAVMWFALAAEKCDAAGMYWLGLAMEEGRGVRMSTTKAARWYKRAAAQGHGEALFRLGQCYRMGKGRRRDMSKAMECFRKAADRGIAEAQLELGHCYRFGVGVAQDESCAMEWYRRAAELGHLAACNNVDDKLNNSLKEAAGCTEAAEKGDSTAPADEHDHDKVFHARLNTCHISSSPETEWRGGLCTGHRYTDSDGDPGCTGRDGNYKSVTSGLIALWRSRRRDRRSISSLPAGTQGPACTGMEVGGDDDRNTKSRVTSASSGDAVADQDSVSQRLEISEVHAVESDSIGSLCDPLSFDGALPIDDDVINKAVGSVDNMGDGGDLREQHGDEDDAGDDNAESLGSMSGEVPDDVTDEPKEKAKTAILATTMTQALEWLRVTADDGNPSAQYRLGVCYEKGESLEQDKVLAAEWYWRAAEQGHAAAQSSLGEVAGGGGEVAEAERRWREEVDGRLQRWRGDGGSRWREEADERERGDGGIRQTGGGGGGGEERGRGHVRAAEGSWAEAKEKWQRRRGDGGRRWRRWWRWRGDGGSRWREKVEERARGDGGRRQMGGGGGGREVAEVGRKEGEEMVGGGGRKVGGGGGEVAERRGKRTEMAGGGGRESGGGGRRKWQRQRGDGGRRWTGGGRGGRGGEGMAGVDGRRRWTKDREEMVGGGRREVAVVEAGKKEGEEMAGGGGREVGGGGGEVVEWRKENGDDRRRRTGGGQRPRGDSRSQWQEGGRWRPRGGGRTPFFLFFSERAGSGMADVQAAERRPERRWAEAQGRMVIPMERGRGAEADRRPAEAEGRQPDGGCAGSGTEARVDVGGGGEEMVGGGGWAVGEAERRWQEEADGRWRRQRRSGGGRLYFLGEGVVKDEVTAVQWFRKAAENDHAMAQKHLGFCYETGAGVPKEPLEAKNWYERAAAQGDAWGQHKLGNMYWCGMGVPQVDKEAVKWFQKAACQGLQDAQSRLAIAYRDGRGVNQDPAIAEYWFRKAAEQGHIEAQRNLGVLLFEKARTMDIR</sequence>
<feature type="compositionally biased region" description="Gly residues" evidence="2">
    <location>
        <begin position="601"/>
        <end position="610"/>
    </location>
</feature>
<accession>A0A388JNT4</accession>
<evidence type="ECO:0000313" key="4">
    <source>
        <dbReference type="Proteomes" id="UP000265515"/>
    </source>
</evidence>
<comment type="caution">
    <text evidence="3">The sequence shown here is derived from an EMBL/GenBank/DDBJ whole genome shotgun (WGS) entry which is preliminary data.</text>
</comment>
<proteinExistence type="inferred from homology"/>
<dbReference type="SUPFAM" id="SSF81901">
    <property type="entry name" value="HCP-like"/>
    <property type="match status" value="3"/>
</dbReference>
<dbReference type="Gene3D" id="1.25.40.10">
    <property type="entry name" value="Tetratricopeptide repeat domain"/>
    <property type="match status" value="3"/>
</dbReference>
<dbReference type="Pfam" id="PF08238">
    <property type="entry name" value="Sel1"/>
    <property type="match status" value="9"/>
</dbReference>
<feature type="compositionally biased region" description="Gly residues" evidence="2">
    <location>
        <begin position="528"/>
        <end position="538"/>
    </location>
</feature>
<dbReference type="PANTHER" id="PTHR11102">
    <property type="entry name" value="SEL-1-LIKE PROTEIN"/>
    <property type="match status" value="1"/>
</dbReference>
<dbReference type="STRING" id="69332.A0A388JNT4"/>
<feature type="region of interest" description="Disordered" evidence="2">
    <location>
        <begin position="275"/>
        <end position="322"/>
    </location>
</feature>
<evidence type="ECO:0000313" key="3">
    <source>
        <dbReference type="EMBL" id="GBG59435.1"/>
    </source>
</evidence>
<dbReference type="InterPro" id="IPR011990">
    <property type="entry name" value="TPR-like_helical_dom_sf"/>
</dbReference>
<feature type="compositionally biased region" description="Basic and acidic residues" evidence="2">
    <location>
        <begin position="611"/>
        <end position="621"/>
    </location>
</feature>
<feature type="compositionally biased region" description="Basic and acidic residues" evidence="2">
    <location>
        <begin position="508"/>
        <end position="527"/>
    </location>
</feature>
<dbReference type="PANTHER" id="PTHR11102:SF160">
    <property type="entry name" value="ERAD-ASSOCIATED E3 UBIQUITIN-PROTEIN LIGASE COMPONENT HRD3"/>
    <property type="match status" value="1"/>
</dbReference>
<evidence type="ECO:0008006" key="5">
    <source>
        <dbReference type="Google" id="ProtNLM"/>
    </source>
</evidence>
<feature type="region of interest" description="Disordered" evidence="2">
    <location>
        <begin position="363"/>
        <end position="407"/>
    </location>
</feature>
<feature type="compositionally biased region" description="Basic and acidic residues" evidence="2">
    <location>
        <begin position="586"/>
        <end position="600"/>
    </location>
</feature>
<feature type="compositionally biased region" description="Acidic residues" evidence="2">
    <location>
        <begin position="380"/>
        <end position="390"/>
    </location>
</feature>
<feature type="region of interest" description="Disordered" evidence="2">
    <location>
        <begin position="508"/>
        <end position="563"/>
    </location>
</feature>
<keyword evidence="4" id="KW-1185">Reference proteome</keyword>
<reference evidence="3 4" key="1">
    <citation type="journal article" date="2018" name="Cell">
        <title>The Chara Genome: Secondary Complexity and Implications for Plant Terrestrialization.</title>
        <authorList>
            <person name="Nishiyama T."/>
            <person name="Sakayama H."/>
            <person name="Vries J.D."/>
            <person name="Buschmann H."/>
            <person name="Saint-Marcoux D."/>
            <person name="Ullrich K.K."/>
            <person name="Haas F.B."/>
            <person name="Vanderstraeten L."/>
            <person name="Becker D."/>
            <person name="Lang D."/>
            <person name="Vosolsobe S."/>
            <person name="Rombauts S."/>
            <person name="Wilhelmsson P.K.I."/>
            <person name="Janitza P."/>
            <person name="Kern R."/>
            <person name="Heyl A."/>
            <person name="Rumpler F."/>
            <person name="Villalobos L.I.A.C."/>
            <person name="Clay J.M."/>
            <person name="Skokan R."/>
            <person name="Toyoda A."/>
            <person name="Suzuki Y."/>
            <person name="Kagoshima H."/>
            <person name="Schijlen E."/>
            <person name="Tajeshwar N."/>
            <person name="Catarino B."/>
            <person name="Hetherington A.J."/>
            <person name="Saltykova A."/>
            <person name="Bonnot C."/>
            <person name="Breuninger H."/>
            <person name="Symeonidi A."/>
            <person name="Radhakrishnan G.V."/>
            <person name="Van Nieuwerburgh F."/>
            <person name="Deforce D."/>
            <person name="Chang C."/>
            <person name="Karol K.G."/>
            <person name="Hedrich R."/>
            <person name="Ulvskov P."/>
            <person name="Glockner G."/>
            <person name="Delwiche C.F."/>
            <person name="Petrasek J."/>
            <person name="Van de Peer Y."/>
            <person name="Friml J."/>
            <person name="Beilby M."/>
            <person name="Dolan L."/>
            <person name="Kohara Y."/>
            <person name="Sugano S."/>
            <person name="Fujiyama A."/>
            <person name="Delaux P.-M."/>
            <person name="Quint M."/>
            <person name="TheiBen G."/>
            <person name="Hagemann M."/>
            <person name="Harholt J."/>
            <person name="Dunand C."/>
            <person name="Zachgo S."/>
            <person name="Langdale J."/>
            <person name="Maumus F."/>
            <person name="Straeten D.V.D."/>
            <person name="Gould S.B."/>
            <person name="Rensing S.A."/>
        </authorList>
    </citation>
    <scope>NUCLEOTIDE SEQUENCE [LARGE SCALE GENOMIC DNA]</scope>
    <source>
        <strain evidence="3 4">S276</strain>
    </source>
</reference>
<name>A0A388JNT4_CHABU</name>
<feature type="compositionally biased region" description="Gly residues" evidence="2">
    <location>
        <begin position="674"/>
        <end position="690"/>
    </location>
</feature>
<evidence type="ECO:0000256" key="2">
    <source>
        <dbReference type="SAM" id="MobiDB-lite"/>
    </source>
</evidence>
<feature type="compositionally biased region" description="Basic and acidic residues" evidence="2">
    <location>
        <begin position="692"/>
        <end position="723"/>
    </location>
</feature>
<dbReference type="EMBL" id="BFEA01000004">
    <property type="protein sequence ID" value="GBG59435.1"/>
    <property type="molecule type" value="Genomic_DNA"/>
</dbReference>